<keyword evidence="7" id="KW-1185">Reference proteome</keyword>
<dbReference type="PIRSF" id="PIRSF009180">
    <property type="entry name" value="UCP009180"/>
    <property type="match status" value="1"/>
</dbReference>
<dbReference type="InterPro" id="IPR016548">
    <property type="entry name" value="UCP009180"/>
</dbReference>
<dbReference type="GO" id="GO:0051537">
    <property type="term" value="F:2 iron, 2 sulfur cluster binding"/>
    <property type="evidence" value="ECO:0007669"/>
    <property type="project" value="UniProtKB-KW"/>
</dbReference>
<evidence type="ECO:0000256" key="1">
    <source>
        <dbReference type="ARBA" id="ARBA00022714"/>
    </source>
</evidence>
<evidence type="ECO:0000313" key="6">
    <source>
        <dbReference type="EMBL" id="OIV35952.1"/>
    </source>
</evidence>
<dbReference type="InterPro" id="IPR042216">
    <property type="entry name" value="MitoNEET_CISD"/>
</dbReference>
<keyword evidence="4" id="KW-0411">Iron-sulfur</keyword>
<feature type="domain" description="Iron-binding zinc finger CDGSH type" evidence="5">
    <location>
        <begin position="185"/>
        <end position="222"/>
    </location>
</feature>
<name>A0A1J7C313_9ACTN</name>
<proteinExistence type="predicted"/>
<evidence type="ECO:0000259" key="5">
    <source>
        <dbReference type="SMART" id="SM00704"/>
    </source>
</evidence>
<keyword evidence="2" id="KW-0479">Metal-binding</keyword>
<dbReference type="AlphaFoldDB" id="A0A1J7C313"/>
<feature type="domain" description="Iron-binding zinc finger CDGSH type" evidence="5">
    <location>
        <begin position="39"/>
        <end position="74"/>
    </location>
</feature>
<comment type="caution">
    <text evidence="6">The sequence shown here is derived from an EMBL/GenBank/DDBJ whole genome shotgun (WGS) entry which is preliminary data.</text>
</comment>
<keyword evidence="1" id="KW-0001">2Fe-2S</keyword>
<dbReference type="Proteomes" id="UP000243342">
    <property type="component" value="Unassembled WGS sequence"/>
</dbReference>
<sequence length="224" mass="24107">MRVEVTEDGPYRVTGGVPLSRQQIVADGEGQSVGWREGERFSAEQAGPEYWLCRCGHSSNKPFCDGTHERIGFDGTEAPTARIGYAEQAVEQDGPEVALTDAQRLCAFARFCDAYGQVWNLVEQPGGGRMTVREAQACPGGRLVAWDPERGEALEPELPPSIGVIGDPQQGVAGPLWVRGGIAVDGVDGRPYEVRNRVALCRCGASRNKPFCDGSHASIGFKDS</sequence>
<dbReference type="SMART" id="SM00704">
    <property type="entry name" value="ZnF_CDGSH"/>
    <property type="match status" value="2"/>
</dbReference>
<gene>
    <name evidence="6" type="ORF">BIV57_18880</name>
</gene>
<dbReference type="InterPro" id="IPR018967">
    <property type="entry name" value="FeS-contain_CDGSH-typ"/>
</dbReference>
<dbReference type="GO" id="GO:0005737">
    <property type="term" value="C:cytoplasm"/>
    <property type="evidence" value="ECO:0007669"/>
    <property type="project" value="UniProtKB-ARBA"/>
</dbReference>
<organism evidence="6 7">
    <name type="scientific">Mangrovactinospora gilvigrisea</name>
    <dbReference type="NCBI Taxonomy" id="1428644"/>
    <lineage>
        <taxon>Bacteria</taxon>
        <taxon>Bacillati</taxon>
        <taxon>Actinomycetota</taxon>
        <taxon>Actinomycetes</taxon>
        <taxon>Kitasatosporales</taxon>
        <taxon>Streptomycetaceae</taxon>
        <taxon>Mangrovactinospora</taxon>
    </lineage>
</organism>
<reference evidence="6 7" key="1">
    <citation type="submission" date="2016-10" db="EMBL/GenBank/DDBJ databases">
        <title>Genome sequence of Streptomyces gilvigriseus MUSC 26.</title>
        <authorList>
            <person name="Lee L.-H."/>
            <person name="Ser H.-L."/>
        </authorList>
    </citation>
    <scope>NUCLEOTIDE SEQUENCE [LARGE SCALE GENOMIC DNA]</scope>
    <source>
        <strain evidence="6 7">MUSC 26</strain>
    </source>
</reference>
<dbReference type="InterPro" id="IPR052950">
    <property type="entry name" value="CISD"/>
</dbReference>
<evidence type="ECO:0000256" key="4">
    <source>
        <dbReference type="ARBA" id="ARBA00023014"/>
    </source>
</evidence>
<dbReference type="Gene3D" id="3.40.5.90">
    <property type="entry name" value="CDGSH iron-sulfur domain, mitoNEET-type"/>
    <property type="match status" value="2"/>
</dbReference>
<evidence type="ECO:0000256" key="3">
    <source>
        <dbReference type="ARBA" id="ARBA00023004"/>
    </source>
</evidence>
<dbReference type="GO" id="GO:0046872">
    <property type="term" value="F:metal ion binding"/>
    <property type="evidence" value="ECO:0007669"/>
    <property type="project" value="UniProtKB-KW"/>
</dbReference>
<dbReference type="Pfam" id="PF09360">
    <property type="entry name" value="zf-CDGSH"/>
    <property type="match status" value="2"/>
</dbReference>
<dbReference type="PANTHER" id="PTHR46491">
    <property type="entry name" value="CDGSH IRON SULFUR DOMAIN PROTEIN HOMOLOG"/>
    <property type="match status" value="1"/>
</dbReference>
<evidence type="ECO:0000256" key="2">
    <source>
        <dbReference type="ARBA" id="ARBA00022723"/>
    </source>
</evidence>
<keyword evidence="3" id="KW-0408">Iron</keyword>
<protein>
    <submittedName>
        <fullName evidence="6">Iron-binding protein</fullName>
    </submittedName>
</protein>
<accession>A0A1J7C313</accession>
<evidence type="ECO:0000313" key="7">
    <source>
        <dbReference type="Proteomes" id="UP000243342"/>
    </source>
</evidence>
<dbReference type="PANTHER" id="PTHR46491:SF3">
    <property type="entry name" value="CDGSH IRON-SULFUR DOMAIN-CONTAINING PROTEIN 3, MITOCHONDRIAL"/>
    <property type="match status" value="1"/>
</dbReference>
<dbReference type="STRING" id="1428644.BIV57_18880"/>
<dbReference type="EMBL" id="MLCF01000122">
    <property type="protein sequence ID" value="OIV35952.1"/>
    <property type="molecule type" value="Genomic_DNA"/>
</dbReference>